<protein>
    <submittedName>
        <fullName evidence="1">Uncharacterized protein</fullName>
    </submittedName>
</protein>
<evidence type="ECO:0000313" key="1">
    <source>
        <dbReference type="EMBL" id="EST52214.1"/>
    </source>
</evidence>
<organism evidence="1 2">
    <name type="scientific">Brevibacillus panacihumi W25</name>
    <dbReference type="NCBI Taxonomy" id="1408254"/>
    <lineage>
        <taxon>Bacteria</taxon>
        <taxon>Bacillati</taxon>
        <taxon>Bacillota</taxon>
        <taxon>Bacilli</taxon>
        <taxon>Bacillales</taxon>
        <taxon>Paenibacillaceae</taxon>
        <taxon>Brevibacillus</taxon>
    </lineage>
</organism>
<name>V6M0S4_9BACL</name>
<dbReference type="Proteomes" id="UP000017973">
    <property type="component" value="Unassembled WGS sequence"/>
</dbReference>
<gene>
    <name evidence="1" type="ORF">T458_26760</name>
</gene>
<dbReference type="HOGENOM" id="CLU_3266710_0_0_9"/>
<sequence length="41" mass="4644">MSVLPKKIVKKPVFPQKYKKRAGAAFVSLPVRMLSFVKLVL</sequence>
<reference evidence="1 2" key="1">
    <citation type="journal article" date="2014" name="Genome Announc.">
        <title>Draft Genome Sequence of Brevibacillus panacihumi Strain W25, a Halotolerant Hydrocarbon-Degrading Bacterium.</title>
        <authorList>
            <person name="Wang X."/>
            <person name="Jin D."/>
            <person name="Zhou L."/>
            <person name="Wu L."/>
            <person name="An W."/>
            <person name="Chen Y."/>
            <person name="Zhao L."/>
        </authorList>
    </citation>
    <scope>NUCLEOTIDE SEQUENCE [LARGE SCALE GENOMIC DNA]</scope>
    <source>
        <strain evidence="1 2">W25</strain>
    </source>
</reference>
<evidence type="ECO:0000313" key="2">
    <source>
        <dbReference type="Proteomes" id="UP000017973"/>
    </source>
</evidence>
<comment type="caution">
    <text evidence="1">The sequence shown here is derived from an EMBL/GenBank/DDBJ whole genome shotgun (WGS) entry which is preliminary data.</text>
</comment>
<dbReference type="AlphaFoldDB" id="V6M0S4"/>
<accession>V6M0S4</accession>
<dbReference type="PATRIC" id="fig|1408254.3.peg.5196"/>
<proteinExistence type="predicted"/>
<dbReference type="EMBL" id="AYJU01000018">
    <property type="protein sequence ID" value="EST52214.1"/>
    <property type="molecule type" value="Genomic_DNA"/>
</dbReference>
<keyword evidence="2" id="KW-1185">Reference proteome</keyword>